<evidence type="ECO:0000313" key="2">
    <source>
        <dbReference type="Proteomes" id="UP000466442"/>
    </source>
</evidence>
<dbReference type="AlphaFoldDB" id="A0A6A4K8D7"/>
<evidence type="ECO:0000313" key="1">
    <source>
        <dbReference type="EMBL" id="KAF6213915.1"/>
    </source>
</evidence>
<organism evidence="1 2">
    <name type="scientific">Apolygus lucorum</name>
    <name type="common">Small green plant bug</name>
    <name type="synonym">Lygocoris lucorum</name>
    <dbReference type="NCBI Taxonomy" id="248454"/>
    <lineage>
        <taxon>Eukaryota</taxon>
        <taxon>Metazoa</taxon>
        <taxon>Ecdysozoa</taxon>
        <taxon>Arthropoda</taxon>
        <taxon>Hexapoda</taxon>
        <taxon>Insecta</taxon>
        <taxon>Pterygota</taxon>
        <taxon>Neoptera</taxon>
        <taxon>Paraneoptera</taxon>
        <taxon>Hemiptera</taxon>
        <taxon>Heteroptera</taxon>
        <taxon>Panheteroptera</taxon>
        <taxon>Cimicomorpha</taxon>
        <taxon>Miridae</taxon>
        <taxon>Mirini</taxon>
        <taxon>Apolygus</taxon>
    </lineage>
</organism>
<name>A0A6A4K8D7_APOLU</name>
<keyword evidence="2" id="KW-1185">Reference proteome</keyword>
<gene>
    <name evidence="1" type="ORF">GE061_011640</name>
</gene>
<sequence length="110" mass="12253">MALWRCIKGILSGSRNPFKRGQIRWFKCPSVLEDSTLEEQAGVCVEQQLVLPRAAAQILRSWTKKEDPKFFLWAPGPAADRPPHLILCLMKHLARGNTCLPSASGASLQL</sequence>
<dbReference type="Proteomes" id="UP000466442">
    <property type="component" value="Unassembled WGS sequence"/>
</dbReference>
<comment type="caution">
    <text evidence="1">The sequence shown here is derived from an EMBL/GenBank/DDBJ whole genome shotgun (WGS) entry which is preliminary data.</text>
</comment>
<accession>A0A6A4K8D7</accession>
<reference evidence="1" key="1">
    <citation type="journal article" date="2021" name="Mol. Ecol. Resour.">
        <title>Apolygus lucorum genome provides insights into omnivorousness and mesophyll feeding.</title>
        <authorList>
            <person name="Liu Y."/>
            <person name="Liu H."/>
            <person name="Wang H."/>
            <person name="Huang T."/>
            <person name="Liu B."/>
            <person name="Yang B."/>
            <person name="Yin L."/>
            <person name="Li B."/>
            <person name="Zhang Y."/>
            <person name="Zhang S."/>
            <person name="Jiang F."/>
            <person name="Zhang X."/>
            <person name="Ren Y."/>
            <person name="Wang B."/>
            <person name="Wang S."/>
            <person name="Lu Y."/>
            <person name="Wu K."/>
            <person name="Fan W."/>
            <person name="Wang G."/>
        </authorList>
    </citation>
    <scope>NUCLEOTIDE SEQUENCE</scope>
    <source>
        <strain evidence="1">12Hb</strain>
    </source>
</reference>
<proteinExistence type="predicted"/>
<dbReference type="EMBL" id="WIXP02000003">
    <property type="protein sequence ID" value="KAF6213915.1"/>
    <property type="molecule type" value="Genomic_DNA"/>
</dbReference>
<protein>
    <submittedName>
        <fullName evidence="1">Uncharacterized protein</fullName>
    </submittedName>
</protein>